<organism evidence="1 2">
    <name type="scientific">Diploscapter pachys</name>
    <dbReference type="NCBI Taxonomy" id="2018661"/>
    <lineage>
        <taxon>Eukaryota</taxon>
        <taxon>Metazoa</taxon>
        <taxon>Ecdysozoa</taxon>
        <taxon>Nematoda</taxon>
        <taxon>Chromadorea</taxon>
        <taxon>Rhabditida</taxon>
        <taxon>Rhabditina</taxon>
        <taxon>Rhabditomorpha</taxon>
        <taxon>Rhabditoidea</taxon>
        <taxon>Rhabditidae</taxon>
        <taxon>Diploscapter</taxon>
    </lineage>
</organism>
<comment type="caution">
    <text evidence="1">The sequence shown here is derived from an EMBL/GenBank/DDBJ whole genome shotgun (WGS) entry which is preliminary data.</text>
</comment>
<name>A0A2A2JXN9_9BILA</name>
<accession>A0A2A2JXN9</accession>
<sequence>MRSETYELQHGVIWLAINQHQVGLDVAVPVIFPVTGERVIVVLLGQYPVVRQGCDYSNKIARQCLAVSAIKSSTVANDFKPPRRASFIASIVVVFGTNGSKGKAFSRATRVNMIRKASDTVSPIAASTTVASSFICSSMRARTTAFADMI</sequence>
<proteinExistence type="predicted"/>
<dbReference type="EMBL" id="LIAE01010110">
    <property type="protein sequence ID" value="PAV66372.1"/>
    <property type="molecule type" value="Genomic_DNA"/>
</dbReference>
<evidence type="ECO:0000313" key="2">
    <source>
        <dbReference type="Proteomes" id="UP000218231"/>
    </source>
</evidence>
<reference evidence="1 2" key="1">
    <citation type="journal article" date="2017" name="Curr. Biol.">
        <title>Genome architecture and evolution of a unichromosomal asexual nematode.</title>
        <authorList>
            <person name="Fradin H."/>
            <person name="Zegar C."/>
            <person name="Gutwein M."/>
            <person name="Lucas J."/>
            <person name="Kovtun M."/>
            <person name="Corcoran D."/>
            <person name="Baugh L.R."/>
            <person name="Kiontke K."/>
            <person name="Gunsalus K."/>
            <person name="Fitch D.H."/>
            <person name="Piano F."/>
        </authorList>
    </citation>
    <scope>NUCLEOTIDE SEQUENCE [LARGE SCALE GENOMIC DNA]</scope>
    <source>
        <strain evidence="1">PF1309</strain>
    </source>
</reference>
<evidence type="ECO:0000313" key="1">
    <source>
        <dbReference type="EMBL" id="PAV66372.1"/>
    </source>
</evidence>
<protein>
    <submittedName>
        <fullName evidence="1">Uncharacterized protein</fullName>
    </submittedName>
</protein>
<dbReference type="AlphaFoldDB" id="A0A2A2JXN9"/>
<keyword evidence="2" id="KW-1185">Reference proteome</keyword>
<dbReference type="Proteomes" id="UP000218231">
    <property type="component" value="Unassembled WGS sequence"/>
</dbReference>
<gene>
    <name evidence="1" type="ORF">WR25_04291</name>
</gene>